<proteinExistence type="inferred from homology"/>
<keyword evidence="4" id="KW-0456">Lyase</keyword>
<dbReference type="AlphaFoldDB" id="A0AAN6XTR5"/>
<evidence type="ECO:0000256" key="4">
    <source>
        <dbReference type="ARBA" id="ARBA00023239"/>
    </source>
</evidence>
<name>A0AAN6XTR5_9PEZI</name>
<reference evidence="6" key="2">
    <citation type="submission" date="2023-05" db="EMBL/GenBank/DDBJ databases">
        <authorList>
            <consortium name="Lawrence Berkeley National Laboratory"/>
            <person name="Steindorff A."/>
            <person name="Hensen N."/>
            <person name="Bonometti L."/>
            <person name="Westerberg I."/>
            <person name="Brannstrom I.O."/>
            <person name="Guillou S."/>
            <person name="Cros-Aarteil S."/>
            <person name="Calhoun S."/>
            <person name="Haridas S."/>
            <person name="Kuo A."/>
            <person name="Mondo S."/>
            <person name="Pangilinan J."/>
            <person name="Riley R."/>
            <person name="Labutti K."/>
            <person name="Andreopoulos B."/>
            <person name="Lipzen A."/>
            <person name="Chen C."/>
            <person name="Yanf M."/>
            <person name="Daum C."/>
            <person name="Ng V."/>
            <person name="Clum A."/>
            <person name="Ohm R."/>
            <person name="Martin F."/>
            <person name="Silar P."/>
            <person name="Natvig D."/>
            <person name="Lalanne C."/>
            <person name="Gautier V."/>
            <person name="Ament-Velasquez S.L."/>
            <person name="Kruys A."/>
            <person name="Hutchinson M.I."/>
            <person name="Powell A.J."/>
            <person name="Barry K."/>
            <person name="Miller A.N."/>
            <person name="Grigoriev I.V."/>
            <person name="Debuchy R."/>
            <person name="Gladieux P."/>
            <person name="Thoren M.H."/>
            <person name="Johannesson H."/>
        </authorList>
    </citation>
    <scope>NUCLEOTIDE SEQUENCE</scope>
    <source>
        <strain evidence="6">PSN293</strain>
    </source>
</reference>
<dbReference type="Gene3D" id="3.90.1590.10">
    <property type="entry name" value="glutathione-dependent formaldehyde- activating enzyme (gfa)"/>
    <property type="match status" value="2"/>
</dbReference>
<feature type="domain" description="CENP-V/GFA" evidence="5">
    <location>
        <begin position="14"/>
        <end position="145"/>
    </location>
</feature>
<gene>
    <name evidence="6" type="ORF">QBC37DRAFT_434958</name>
</gene>
<dbReference type="Pfam" id="PF04828">
    <property type="entry name" value="GFA"/>
    <property type="match status" value="1"/>
</dbReference>
<dbReference type="InterPro" id="IPR011057">
    <property type="entry name" value="Mss4-like_sf"/>
</dbReference>
<comment type="similarity">
    <text evidence="1">Belongs to the Gfa family.</text>
</comment>
<dbReference type="SUPFAM" id="SSF51316">
    <property type="entry name" value="Mss4-like"/>
    <property type="match status" value="2"/>
</dbReference>
<accession>A0AAN6XTR5</accession>
<keyword evidence="3" id="KW-0862">Zinc</keyword>
<keyword evidence="2" id="KW-0479">Metal-binding</keyword>
<comment type="caution">
    <text evidence="6">The sequence shown here is derived from an EMBL/GenBank/DDBJ whole genome shotgun (WGS) entry which is preliminary data.</text>
</comment>
<dbReference type="Proteomes" id="UP001301769">
    <property type="component" value="Unassembled WGS sequence"/>
</dbReference>
<evidence type="ECO:0000256" key="2">
    <source>
        <dbReference type="ARBA" id="ARBA00022723"/>
    </source>
</evidence>
<evidence type="ECO:0000313" key="7">
    <source>
        <dbReference type="Proteomes" id="UP001301769"/>
    </source>
</evidence>
<dbReference type="PANTHER" id="PTHR33337:SF31">
    <property type="entry name" value="DUF636 DOMAIN PROTEIN (AFU_ORTHOLOGUE AFUA_2G12650)"/>
    <property type="match status" value="1"/>
</dbReference>
<sequence>MDLPAELPTSHLTLTAQCYCKSVHFTIAVPASALPLPVHLCHCHICRYTHGTPCIFHAPLPKGIAPEFISPSTLEASLTGYEHGQAASTRYFCSSCGCHIGDRDVPDPKAESASSDDYPTLHLEWRVATSIFSLPDISSSGPESDSKRPVLTMSSIFQIRSHVFANPQSSPNGLYNWLPSIDSRPLHIWNPPPDSPDFIVPPPSAPGPWTNSKGEDVLQAECHCSGVSFAIPRPWTILLDPSLPDGFKDLIKTYLPPASPYDKDNKRESGELQRDTNKWSGLLDLCDDCRLVDGTHVIGWTFVPLHALEPQIKSDLKHGTLKTFESSPGVLRAFCSVCGATVFFLHTKDRVWRPDDSGSKHEGVWDGTGEDPYPYMIVDVATGILRAPGGVAAEDWLTWRTARLAWQASGEEYDSSFAKSLERGFAEWGAKTHGKAIDFSIA</sequence>
<keyword evidence="7" id="KW-1185">Reference proteome</keyword>
<protein>
    <submittedName>
        <fullName evidence="6">DUF636 domain protein</fullName>
    </submittedName>
</protein>
<dbReference type="InterPro" id="IPR006913">
    <property type="entry name" value="CENP-V/GFA"/>
</dbReference>
<evidence type="ECO:0000259" key="5">
    <source>
        <dbReference type="PROSITE" id="PS51891"/>
    </source>
</evidence>
<evidence type="ECO:0000313" key="6">
    <source>
        <dbReference type="EMBL" id="KAK4206445.1"/>
    </source>
</evidence>
<organism evidence="6 7">
    <name type="scientific">Rhypophila decipiens</name>
    <dbReference type="NCBI Taxonomy" id="261697"/>
    <lineage>
        <taxon>Eukaryota</taxon>
        <taxon>Fungi</taxon>
        <taxon>Dikarya</taxon>
        <taxon>Ascomycota</taxon>
        <taxon>Pezizomycotina</taxon>
        <taxon>Sordariomycetes</taxon>
        <taxon>Sordariomycetidae</taxon>
        <taxon>Sordariales</taxon>
        <taxon>Naviculisporaceae</taxon>
        <taxon>Rhypophila</taxon>
    </lineage>
</organism>
<evidence type="ECO:0000256" key="3">
    <source>
        <dbReference type="ARBA" id="ARBA00022833"/>
    </source>
</evidence>
<dbReference type="PANTHER" id="PTHR33337">
    <property type="entry name" value="GFA DOMAIN-CONTAINING PROTEIN"/>
    <property type="match status" value="1"/>
</dbReference>
<reference evidence="6" key="1">
    <citation type="journal article" date="2023" name="Mol. Phylogenet. Evol.">
        <title>Genome-scale phylogeny and comparative genomics of the fungal order Sordariales.</title>
        <authorList>
            <person name="Hensen N."/>
            <person name="Bonometti L."/>
            <person name="Westerberg I."/>
            <person name="Brannstrom I.O."/>
            <person name="Guillou S."/>
            <person name="Cros-Aarteil S."/>
            <person name="Calhoun S."/>
            <person name="Haridas S."/>
            <person name="Kuo A."/>
            <person name="Mondo S."/>
            <person name="Pangilinan J."/>
            <person name="Riley R."/>
            <person name="LaButti K."/>
            <person name="Andreopoulos B."/>
            <person name="Lipzen A."/>
            <person name="Chen C."/>
            <person name="Yan M."/>
            <person name="Daum C."/>
            <person name="Ng V."/>
            <person name="Clum A."/>
            <person name="Steindorff A."/>
            <person name="Ohm R.A."/>
            <person name="Martin F."/>
            <person name="Silar P."/>
            <person name="Natvig D.O."/>
            <person name="Lalanne C."/>
            <person name="Gautier V."/>
            <person name="Ament-Velasquez S.L."/>
            <person name="Kruys A."/>
            <person name="Hutchinson M.I."/>
            <person name="Powell A.J."/>
            <person name="Barry K."/>
            <person name="Miller A.N."/>
            <person name="Grigoriev I.V."/>
            <person name="Debuchy R."/>
            <person name="Gladieux P."/>
            <person name="Hiltunen Thoren M."/>
            <person name="Johannesson H."/>
        </authorList>
    </citation>
    <scope>NUCLEOTIDE SEQUENCE</scope>
    <source>
        <strain evidence="6">PSN293</strain>
    </source>
</reference>
<evidence type="ECO:0000256" key="1">
    <source>
        <dbReference type="ARBA" id="ARBA00005495"/>
    </source>
</evidence>
<dbReference type="EMBL" id="MU858411">
    <property type="protein sequence ID" value="KAK4206445.1"/>
    <property type="molecule type" value="Genomic_DNA"/>
</dbReference>
<dbReference type="PROSITE" id="PS51891">
    <property type="entry name" value="CENP_V_GFA"/>
    <property type="match status" value="1"/>
</dbReference>
<dbReference type="GO" id="GO:0046872">
    <property type="term" value="F:metal ion binding"/>
    <property type="evidence" value="ECO:0007669"/>
    <property type="project" value="UniProtKB-KW"/>
</dbReference>
<dbReference type="GO" id="GO:0016846">
    <property type="term" value="F:carbon-sulfur lyase activity"/>
    <property type="evidence" value="ECO:0007669"/>
    <property type="project" value="InterPro"/>
</dbReference>